<organism evidence="5">
    <name type="scientific">Oryza punctata</name>
    <name type="common">Red rice</name>
    <dbReference type="NCBI Taxonomy" id="4537"/>
    <lineage>
        <taxon>Eukaryota</taxon>
        <taxon>Viridiplantae</taxon>
        <taxon>Streptophyta</taxon>
        <taxon>Embryophyta</taxon>
        <taxon>Tracheophyta</taxon>
        <taxon>Spermatophyta</taxon>
        <taxon>Magnoliopsida</taxon>
        <taxon>Liliopsida</taxon>
        <taxon>Poales</taxon>
        <taxon>Poaceae</taxon>
        <taxon>BOP clade</taxon>
        <taxon>Oryzoideae</taxon>
        <taxon>Oryzeae</taxon>
        <taxon>Oryzinae</taxon>
        <taxon>Oryza</taxon>
    </lineage>
</organism>
<evidence type="ECO:0000256" key="3">
    <source>
        <dbReference type="ARBA" id="ARBA00023204"/>
    </source>
</evidence>
<evidence type="ECO:0000256" key="2">
    <source>
        <dbReference type="ARBA" id="ARBA00022763"/>
    </source>
</evidence>
<keyword evidence="4" id="KW-0539">Nucleus</keyword>
<name>A0A0E0K1B9_ORYPU</name>
<dbReference type="GO" id="GO:0006281">
    <property type="term" value="P:DNA repair"/>
    <property type="evidence" value="ECO:0007669"/>
    <property type="project" value="UniProtKB-KW"/>
</dbReference>
<evidence type="ECO:0000256" key="1">
    <source>
        <dbReference type="ARBA" id="ARBA00004123"/>
    </source>
</evidence>
<protein>
    <submittedName>
        <fullName evidence="5">Uncharacterized protein</fullName>
    </submittedName>
</protein>
<evidence type="ECO:0000313" key="6">
    <source>
        <dbReference type="Proteomes" id="UP000026962"/>
    </source>
</evidence>
<reference evidence="5" key="2">
    <citation type="submission" date="2018-05" db="EMBL/GenBank/DDBJ databases">
        <title>OpunRS2 (Oryza punctata Reference Sequence Version 2).</title>
        <authorList>
            <person name="Zhang J."/>
            <person name="Kudrna D."/>
            <person name="Lee S."/>
            <person name="Talag J."/>
            <person name="Welchert J."/>
            <person name="Wing R.A."/>
        </authorList>
    </citation>
    <scope>NUCLEOTIDE SEQUENCE [LARGE SCALE GENOMIC DNA]</scope>
</reference>
<dbReference type="EnsemblPlants" id="OPUNC02G19030.1">
    <property type="protein sequence ID" value="OPUNC02G19030.1"/>
    <property type="gene ID" value="OPUNC02G19030"/>
</dbReference>
<dbReference type="STRING" id="4537.A0A0E0K1B9"/>
<evidence type="ECO:0000256" key="4">
    <source>
        <dbReference type="ARBA" id="ARBA00023242"/>
    </source>
</evidence>
<accession>A0A0E0K1B9</accession>
<dbReference type="GO" id="GO:0007064">
    <property type="term" value="P:mitotic sister chromatid cohesion"/>
    <property type="evidence" value="ECO:0007669"/>
    <property type="project" value="InterPro"/>
</dbReference>
<dbReference type="Gramene" id="OPUNC02G19030.1">
    <property type="protein sequence ID" value="OPUNC02G19030.1"/>
    <property type="gene ID" value="OPUNC02G19030"/>
</dbReference>
<dbReference type="Proteomes" id="UP000026962">
    <property type="component" value="Chromosome 2"/>
</dbReference>
<dbReference type="AlphaFoldDB" id="A0A0E0K1B9"/>
<dbReference type="PANTHER" id="PTHR12663:SF50">
    <property type="entry name" value="SISTER CHROMATID COHESION PROTEIN PDS5 HOMOLOG B"/>
    <property type="match status" value="1"/>
</dbReference>
<keyword evidence="2" id="KW-0227">DNA damage</keyword>
<comment type="subcellular location">
    <subcellularLocation>
        <location evidence="1">Nucleus</location>
    </subcellularLocation>
</comment>
<reference evidence="5" key="1">
    <citation type="submission" date="2015-04" db="UniProtKB">
        <authorList>
            <consortium name="EnsemblPlants"/>
        </authorList>
    </citation>
    <scope>IDENTIFICATION</scope>
</reference>
<keyword evidence="6" id="KW-1185">Reference proteome</keyword>
<dbReference type="InterPro" id="IPR039776">
    <property type="entry name" value="Pds5"/>
</dbReference>
<dbReference type="Pfam" id="PF20168">
    <property type="entry name" value="PDS5"/>
    <property type="match status" value="1"/>
</dbReference>
<sequence length="210" mass="23221">MAASASSVALSMEFTQVFAQSYCVDIWLEAVPLTGRHLEYLIFEVRTAAIDATKVNYYMVVSSGNEANDIVTSLEGKLSDFDYKVRIRAVAAVCDLAKSNLISFPSEPWNQFDRNQIAYRLPPSMSISRGVIKKVYSQLPSQKMEDHTMNRPPNQTGVFASKEKPAASEFMDAEDMLGDIPDEIFDSIQKCSPPASEFISRGTPLSSPST</sequence>
<evidence type="ECO:0000313" key="5">
    <source>
        <dbReference type="EnsemblPlants" id="OPUNC02G19030.1"/>
    </source>
</evidence>
<dbReference type="PANTHER" id="PTHR12663">
    <property type="entry name" value="ANDROGEN INDUCED INHIBITOR OF PROLIFERATION AS3 / PDS5-RELATED"/>
    <property type="match status" value="1"/>
</dbReference>
<keyword evidence="3" id="KW-0234">DNA repair</keyword>
<proteinExistence type="predicted"/>
<dbReference type="GO" id="GO:0005634">
    <property type="term" value="C:nucleus"/>
    <property type="evidence" value="ECO:0007669"/>
    <property type="project" value="UniProtKB-SubCell"/>
</dbReference>
<dbReference type="GO" id="GO:0000785">
    <property type="term" value="C:chromatin"/>
    <property type="evidence" value="ECO:0007669"/>
    <property type="project" value="TreeGrafter"/>
</dbReference>
<dbReference type="HOGENOM" id="CLU_1520235_0_0_1"/>